<keyword evidence="1" id="KW-0805">Transcription regulation</keyword>
<dbReference type="CDD" id="cd06267">
    <property type="entry name" value="PBP1_LacI_sugar_binding-like"/>
    <property type="match status" value="1"/>
</dbReference>
<sequence>MTDRPRNPTIIDVAGRAGVSKSVVSRVVSGRGSVGEETRQRVLRAAQELGYVVNASARAMVAHRTYTVGAFVRDAATPFYGHLLTAMQERAAFHGYRVVTATGSGRFEEDDEYRALETLAMLRVEALIVCSGLLPSERILPFAERLPTVVAGRPETHPSITSVYCDEDEGGVALADHLVGLGHREVAVVTVPTSHSVTLGPRTAAMARRLRERGAHVLEIPGSHRETAGAWATEVLRHPGITAVMAPSDRHALALLEQLRLRGAAVPEQLSVTGYDGIGDLTTSLIGLTHWRQPIDLIGGGAVDALVQLLDGEQPPDHHRALPGALVVGRTTAPPAA</sequence>
<evidence type="ECO:0000259" key="4">
    <source>
        <dbReference type="PROSITE" id="PS50932"/>
    </source>
</evidence>
<name>A0ABN2H7U2_9ACTN</name>
<dbReference type="InterPro" id="IPR046335">
    <property type="entry name" value="LacI/GalR-like_sensor"/>
</dbReference>
<organism evidence="5 6">
    <name type="scientific">Streptomyces yatensis</name>
    <dbReference type="NCBI Taxonomy" id="155177"/>
    <lineage>
        <taxon>Bacteria</taxon>
        <taxon>Bacillati</taxon>
        <taxon>Actinomycetota</taxon>
        <taxon>Actinomycetes</taxon>
        <taxon>Kitasatosporales</taxon>
        <taxon>Streptomycetaceae</taxon>
        <taxon>Streptomyces</taxon>
        <taxon>Streptomyces violaceusniger group</taxon>
    </lineage>
</organism>
<dbReference type="SUPFAM" id="SSF53822">
    <property type="entry name" value="Periplasmic binding protein-like I"/>
    <property type="match status" value="1"/>
</dbReference>
<reference evidence="5 6" key="1">
    <citation type="journal article" date="2019" name="Int. J. Syst. Evol. Microbiol.">
        <title>The Global Catalogue of Microorganisms (GCM) 10K type strain sequencing project: providing services to taxonomists for standard genome sequencing and annotation.</title>
        <authorList>
            <consortium name="The Broad Institute Genomics Platform"/>
            <consortium name="The Broad Institute Genome Sequencing Center for Infectious Disease"/>
            <person name="Wu L."/>
            <person name="Ma J."/>
        </authorList>
    </citation>
    <scope>NUCLEOTIDE SEQUENCE [LARGE SCALE GENOMIC DNA]</scope>
    <source>
        <strain evidence="5 6">JCM 13244</strain>
    </source>
</reference>
<dbReference type="InterPro" id="IPR010982">
    <property type="entry name" value="Lambda_DNA-bd_dom_sf"/>
</dbReference>
<dbReference type="Gene3D" id="3.40.50.2300">
    <property type="match status" value="2"/>
</dbReference>
<dbReference type="PROSITE" id="PS50932">
    <property type="entry name" value="HTH_LACI_2"/>
    <property type="match status" value="1"/>
</dbReference>
<dbReference type="RefSeq" id="WP_211124511.1">
    <property type="nucleotide sequence ID" value="NZ_BAAALR010000029.1"/>
</dbReference>
<dbReference type="EMBL" id="BAAALR010000029">
    <property type="protein sequence ID" value="GAA1683185.1"/>
    <property type="molecule type" value="Genomic_DNA"/>
</dbReference>
<dbReference type="Proteomes" id="UP001499947">
    <property type="component" value="Unassembled WGS sequence"/>
</dbReference>
<evidence type="ECO:0000313" key="5">
    <source>
        <dbReference type="EMBL" id="GAA1683185.1"/>
    </source>
</evidence>
<gene>
    <name evidence="5" type="ORF">GCM10009680_23480</name>
</gene>
<feature type="domain" description="HTH lacI-type" evidence="4">
    <location>
        <begin position="8"/>
        <end position="62"/>
    </location>
</feature>
<evidence type="ECO:0000256" key="3">
    <source>
        <dbReference type="ARBA" id="ARBA00023163"/>
    </source>
</evidence>
<dbReference type="PANTHER" id="PTHR30146">
    <property type="entry name" value="LACI-RELATED TRANSCRIPTIONAL REPRESSOR"/>
    <property type="match status" value="1"/>
</dbReference>
<dbReference type="SMART" id="SM00354">
    <property type="entry name" value="HTH_LACI"/>
    <property type="match status" value="1"/>
</dbReference>
<dbReference type="Gene3D" id="1.10.260.40">
    <property type="entry name" value="lambda repressor-like DNA-binding domains"/>
    <property type="match status" value="1"/>
</dbReference>
<evidence type="ECO:0000256" key="1">
    <source>
        <dbReference type="ARBA" id="ARBA00023015"/>
    </source>
</evidence>
<dbReference type="CDD" id="cd01392">
    <property type="entry name" value="HTH_LacI"/>
    <property type="match status" value="1"/>
</dbReference>
<protein>
    <submittedName>
        <fullName evidence="5">LacI family DNA-binding transcriptional regulator</fullName>
    </submittedName>
</protein>
<evidence type="ECO:0000256" key="2">
    <source>
        <dbReference type="ARBA" id="ARBA00023125"/>
    </source>
</evidence>
<dbReference type="SUPFAM" id="SSF47413">
    <property type="entry name" value="lambda repressor-like DNA-binding domains"/>
    <property type="match status" value="1"/>
</dbReference>
<accession>A0ABN2H7U2</accession>
<dbReference type="Pfam" id="PF00356">
    <property type="entry name" value="LacI"/>
    <property type="match status" value="1"/>
</dbReference>
<dbReference type="InterPro" id="IPR028082">
    <property type="entry name" value="Peripla_BP_I"/>
</dbReference>
<proteinExistence type="predicted"/>
<keyword evidence="6" id="KW-1185">Reference proteome</keyword>
<dbReference type="InterPro" id="IPR000843">
    <property type="entry name" value="HTH_LacI"/>
</dbReference>
<comment type="caution">
    <text evidence="5">The sequence shown here is derived from an EMBL/GenBank/DDBJ whole genome shotgun (WGS) entry which is preliminary data.</text>
</comment>
<dbReference type="GO" id="GO:0003677">
    <property type="term" value="F:DNA binding"/>
    <property type="evidence" value="ECO:0007669"/>
    <property type="project" value="UniProtKB-KW"/>
</dbReference>
<dbReference type="Pfam" id="PF13377">
    <property type="entry name" value="Peripla_BP_3"/>
    <property type="match status" value="1"/>
</dbReference>
<evidence type="ECO:0000313" key="6">
    <source>
        <dbReference type="Proteomes" id="UP001499947"/>
    </source>
</evidence>
<keyword evidence="2 5" id="KW-0238">DNA-binding</keyword>
<dbReference type="PANTHER" id="PTHR30146:SF155">
    <property type="entry name" value="ALANINE RACEMASE"/>
    <property type="match status" value="1"/>
</dbReference>
<keyword evidence="3" id="KW-0804">Transcription</keyword>